<evidence type="ECO:0000313" key="10">
    <source>
        <dbReference type="Proteomes" id="UP000248729"/>
    </source>
</evidence>
<keyword evidence="4" id="KW-0229">DNA integration</keyword>
<name>A0A2J8GK83_VIBDI</name>
<dbReference type="STRING" id="1348635.GCA_000740015_01081"/>
<dbReference type="EMBL" id="QLTR01000021">
    <property type="protein sequence ID" value="RAS60514.1"/>
    <property type="molecule type" value="Genomic_DNA"/>
</dbReference>
<proteinExistence type="inferred from homology"/>
<evidence type="ECO:0000256" key="3">
    <source>
        <dbReference type="ARBA" id="ARBA00022490"/>
    </source>
</evidence>
<comment type="caution">
    <text evidence="9">The sequence shown here is derived from an EMBL/GenBank/DDBJ whole genome shotgun (WGS) entry which is preliminary data.</text>
</comment>
<evidence type="ECO:0000256" key="1">
    <source>
        <dbReference type="ARBA" id="ARBA00004496"/>
    </source>
</evidence>
<keyword evidence="3" id="KW-0963">Cytoplasm</keyword>
<evidence type="ECO:0000256" key="6">
    <source>
        <dbReference type="ARBA" id="ARBA00023172"/>
    </source>
</evidence>
<reference evidence="9 10" key="1">
    <citation type="submission" date="2018-06" db="EMBL/GenBank/DDBJ databases">
        <title>Freshwater and sediment microbial communities from various areas in North America, analyzing microbe dynamics in response to fracking.</title>
        <authorList>
            <person name="Lamendella R."/>
        </authorList>
    </citation>
    <scope>NUCLEOTIDE SEQUENCE [LARGE SCALE GENOMIC DNA]</scope>
    <source>
        <strain evidence="9 10">99A</strain>
    </source>
</reference>
<comment type="subunit">
    <text evidence="8">Forms a cyclic heterotetrameric complex composed of two molecules of XerC and two molecules of XerD.</text>
</comment>
<keyword evidence="6" id="KW-0233">DNA recombination</keyword>
<dbReference type="SUPFAM" id="SSF56349">
    <property type="entry name" value="DNA breaking-rejoining enzymes"/>
    <property type="match status" value="1"/>
</dbReference>
<gene>
    <name evidence="9" type="ORF">DET48_12119</name>
</gene>
<dbReference type="AlphaFoldDB" id="A0A2J8GK83"/>
<dbReference type="RefSeq" id="WP_102942534.1">
    <property type="nucleotide sequence ID" value="NZ_QLTR01000021.1"/>
</dbReference>
<dbReference type="PROSITE" id="PS51900">
    <property type="entry name" value="CB"/>
    <property type="match status" value="1"/>
</dbReference>
<evidence type="ECO:0000256" key="7">
    <source>
        <dbReference type="ARBA" id="ARBA00037721"/>
    </source>
</evidence>
<dbReference type="Pfam" id="PF13495">
    <property type="entry name" value="Phage_int_SAM_4"/>
    <property type="match status" value="1"/>
</dbReference>
<evidence type="ECO:0000256" key="8">
    <source>
        <dbReference type="ARBA" id="ARBA00038613"/>
    </source>
</evidence>
<keyword evidence="5" id="KW-0238">DNA-binding</keyword>
<dbReference type="NCBIfam" id="TIGR02249">
    <property type="entry name" value="integrase_gron"/>
    <property type="match status" value="1"/>
</dbReference>
<dbReference type="GO" id="GO:0015074">
    <property type="term" value="P:DNA integration"/>
    <property type="evidence" value="ECO:0007669"/>
    <property type="project" value="UniProtKB-KW"/>
</dbReference>
<comment type="similarity">
    <text evidence="2">Belongs to the 'phage' integrase family.</text>
</comment>
<dbReference type="GO" id="GO:0005737">
    <property type="term" value="C:cytoplasm"/>
    <property type="evidence" value="ECO:0007669"/>
    <property type="project" value="UniProtKB-SubCell"/>
</dbReference>
<dbReference type="Gene3D" id="1.10.150.130">
    <property type="match status" value="1"/>
</dbReference>
<dbReference type="Gene3D" id="1.10.443.10">
    <property type="entry name" value="Intergrase catalytic core"/>
    <property type="match status" value="1"/>
</dbReference>
<protein>
    <submittedName>
        <fullName evidence="9">Integron integrase</fullName>
    </submittedName>
</protein>
<dbReference type="InterPro" id="IPR050090">
    <property type="entry name" value="Tyrosine_recombinase_XerCD"/>
</dbReference>
<comment type="subcellular location">
    <subcellularLocation>
        <location evidence="1">Cytoplasm</location>
    </subcellularLocation>
</comment>
<dbReference type="InterPro" id="IPR011010">
    <property type="entry name" value="DNA_brk_join_enz"/>
</dbReference>
<evidence type="ECO:0000313" key="9">
    <source>
        <dbReference type="EMBL" id="RAS60514.1"/>
    </source>
</evidence>
<dbReference type="PANTHER" id="PTHR30349:SF64">
    <property type="entry name" value="PROPHAGE INTEGRASE INTD-RELATED"/>
    <property type="match status" value="1"/>
</dbReference>
<dbReference type="InterPro" id="IPR011946">
    <property type="entry name" value="Integrase_integron-type"/>
</dbReference>
<dbReference type="GO" id="GO:0006310">
    <property type="term" value="P:DNA recombination"/>
    <property type="evidence" value="ECO:0007669"/>
    <property type="project" value="UniProtKB-KW"/>
</dbReference>
<dbReference type="Pfam" id="PF00589">
    <property type="entry name" value="Phage_integrase"/>
    <property type="match status" value="1"/>
</dbReference>
<dbReference type="PANTHER" id="PTHR30349">
    <property type="entry name" value="PHAGE INTEGRASE-RELATED"/>
    <property type="match status" value="1"/>
</dbReference>
<dbReference type="InterPro" id="IPR044068">
    <property type="entry name" value="CB"/>
</dbReference>
<dbReference type="InterPro" id="IPR004107">
    <property type="entry name" value="Integrase_SAM-like_N"/>
</dbReference>
<evidence type="ECO:0000256" key="4">
    <source>
        <dbReference type="ARBA" id="ARBA00022908"/>
    </source>
</evidence>
<sequence length="322" mass="37176">MKSPFLNDLTEFMIVRHYAKTTIHTYCYWIVQFIRFNNNQHPNQLGREEVEAFLTNLVVKLQVSVATQSLALNALVFLYRDFLSKPLDLDMRFQKSSKNKKLPVVLTPKEIVQIFKLIPVQSRLPFQLMYGSGLRLMETVRLRVKDIDFDYGAVRIHNSKGGKSRVVTLAEELHPPLYNQIAKVRLIHQQDLSTPEYSGTTIPYRLAEKYPYAPKSLEWQFLFPSLHLSQFGTDTGWYRHHLHENSLQKIIRKASTNMDTHKNITCHTFRHSFATHLLESGSDIRTVQEQLGHSDVKTTQIYTHVINRGASGVKSPLSNLGI</sequence>
<dbReference type="Proteomes" id="UP000248729">
    <property type="component" value="Unassembled WGS sequence"/>
</dbReference>
<accession>A0A2J8GK83</accession>
<dbReference type="InterPro" id="IPR010998">
    <property type="entry name" value="Integrase_recombinase_N"/>
</dbReference>
<dbReference type="InterPro" id="IPR013762">
    <property type="entry name" value="Integrase-like_cat_sf"/>
</dbReference>
<organism evidence="9 10">
    <name type="scientific">Vibrio diazotrophicus</name>
    <dbReference type="NCBI Taxonomy" id="685"/>
    <lineage>
        <taxon>Bacteria</taxon>
        <taxon>Pseudomonadati</taxon>
        <taxon>Pseudomonadota</taxon>
        <taxon>Gammaproteobacteria</taxon>
        <taxon>Vibrionales</taxon>
        <taxon>Vibrionaceae</taxon>
        <taxon>Vibrio</taxon>
    </lineage>
</organism>
<dbReference type="PROSITE" id="PS51898">
    <property type="entry name" value="TYR_RECOMBINASE"/>
    <property type="match status" value="1"/>
</dbReference>
<evidence type="ECO:0000256" key="5">
    <source>
        <dbReference type="ARBA" id="ARBA00023125"/>
    </source>
</evidence>
<dbReference type="InterPro" id="IPR002104">
    <property type="entry name" value="Integrase_catalytic"/>
</dbReference>
<comment type="function">
    <text evidence="7">Site-specific tyrosine recombinase, which acts by catalyzing the cutting and rejoining of the recombining DNA molecules. The XerC-XerD complex is essential to convert dimers of the bacterial chromosome into monomers to permit their segregation at cell division. It also contributes to the segregational stability of plasmids.</text>
</comment>
<evidence type="ECO:0000256" key="2">
    <source>
        <dbReference type="ARBA" id="ARBA00008857"/>
    </source>
</evidence>
<dbReference type="FunFam" id="1.10.443.10:FF:000007">
    <property type="entry name" value="Tyrosine recombinase XerC"/>
    <property type="match status" value="1"/>
</dbReference>
<dbReference type="GO" id="GO:0003677">
    <property type="term" value="F:DNA binding"/>
    <property type="evidence" value="ECO:0007669"/>
    <property type="project" value="UniProtKB-UniRule"/>
</dbReference>